<keyword evidence="2" id="KW-1185">Reference proteome</keyword>
<name>A0A8X6UHR6_NEPPI</name>
<dbReference type="EMBL" id="BMAW01125201">
    <property type="protein sequence ID" value="GFU11329.1"/>
    <property type="molecule type" value="Genomic_DNA"/>
</dbReference>
<proteinExistence type="predicted"/>
<gene>
    <name evidence="1" type="ORF">NPIL_329051</name>
</gene>
<sequence length="85" mass="9923">MVTDLECLFRRSGLDICHYKDPRTCVMIKSVPRFQSQLPSVDVKLRGTIALARPRTTIWFTFEPPYLLSRTFCAALPATYYRTYQ</sequence>
<comment type="caution">
    <text evidence="1">The sequence shown here is derived from an EMBL/GenBank/DDBJ whole genome shotgun (WGS) entry which is preliminary data.</text>
</comment>
<dbReference type="Proteomes" id="UP000887013">
    <property type="component" value="Unassembled WGS sequence"/>
</dbReference>
<protein>
    <submittedName>
        <fullName evidence="1">Uncharacterized protein</fullName>
    </submittedName>
</protein>
<evidence type="ECO:0000313" key="1">
    <source>
        <dbReference type="EMBL" id="GFU11329.1"/>
    </source>
</evidence>
<organism evidence="1 2">
    <name type="scientific">Nephila pilipes</name>
    <name type="common">Giant wood spider</name>
    <name type="synonym">Nephila maculata</name>
    <dbReference type="NCBI Taxonomy" id="299642"/>
    <lineage>
        <taxon>Eukaryota</taxon>
        <taxon>Metazoa</taxon>
        <taxon>Ecdysozoa</taxon>
        <taxon>Arthropoda</taxon>
        <taxon>Chelicerata</taxon>
        <taxon>Arachnida</taxon>
        <taxon>Araneae</taxon>
        <taxon>Araneomorphae</taxon>
        <taxon>Entelegynae</taxon>
        <taxon>Araneoidea</taxon>
        <taxon>Nephilidae</taxon>
        <taxon>Nephila</taxon>
    </lineage>
</organism>
<accession>A0A8X6UHR6</accession>
<reference evidence="1" key="1">
    <citation type="submission" date="2020-08" db="EMBL/GenBank/DDBJ databases">
        <title>Multicomponent nature underlies the extraordinary mechanical properties of spider dragline silk.</title>
        <authorList>
            <person name="Kono N."/>
            <person name="Nakamura H."/>
            <person name="Mori M."/>
            <person name="Yoshida Y."/>
            <person name="Ohtoshi R."/>
            <person name="Malay A.D."/>
            <person name="Moran D.A.P."/>
            <person name="Tomita M."/>
            <person name="Numata K."/>
            <person name="Arakawa K."/>
        </authorList>
    </citation>
    <scope>NUCLEOTIDE SEQUENCE</scope>
</reference>
<evidence type="ECO:0000313" key="2">
    <source>
        <dbReference type="Proteomes" id="UP000887013"/>
    </source>
</evidence>
<dbReference type="AlphaFoldDB" id="A0A8X6UHR6"/>